<dbReference type="Proteomes" id="UP000326367">
    <property type="component" value="Unassembled WGS sequence"/>
</dbReference>
<evidence type="ECO:0000313" key="2">
    <source>
        <dbReference type="Proteomes" id="UP000326367"/>
    </source>
</evidence>
<evidence type="ECO:0000313" key="1">
    <source>
        <dbReference type="EMBL" id="KAA8996525.1"/>
    </source>
</evidence>
<reference evidence="1 2" key="1">
    <citation type="journal article" date="2020" name="Antonie Van Leeuwenhoek">
        <title>Stenotrophomonas cyclobalanopsidis sp. nov., isolated from the leaf spot disease of Cyclobalanopsis patelliformis.</title>
        <authorList>
            <person name="Bian D.R."/>
            <person name="Xue H."/>
            <person name="Piao C.G."/>
            <person name="Li Y."/>
        </authorList>
    </citation>
    <scope>NUCLEOTIDE SEQUENCE [LARGE SCALE GENOMIC DNA]</scope>
    <source>
        <strain evidence="1 2">TPQG1-4</strain>
    </source>
</reference>
<keyword evidence="2" id="KW-1185">Reference proteome</keyword>
<organism evidence="1 2">
    <name type="scientific">Stenotrophomonas cyclobalanopsidis</name>
    <dbReference type="NCBI Taxonomy" id="2771362"/>
    <lineage>
        <taxon>Bacteria</taxon>
        <taxon>Pseudomonadati</taxon>
        <taxon>Pseudomonadota</taxon>
        <taxon>Gammaproteobacteria</taxon>
        <taxon>Lysobacterales</taxon>
        <taxon>Lysobacteraceae</taxon>
        <taxon>Stenotrophomonas</taxon>
    </lineage>
</organism>
<dbReference type="EMBL" id="VYKI01000016">
    <property type="protein sequence ID" value="KAA8996525.1"/>
    <property type="molecule type" value="Genomic_DNA"/>
</dbReference>
<dbReference type="RefSeq" id="WP_150455111.1">
    <property type="nucleotide sequence ID" value="NZ_VYKI01000016.1"/>
</dbReference>
<protein>
    <recommendedName>
        <fullName evidence="3">DUF5625 domain-containing protein</fullName>
    </recommendedName>
</protein>
<accession>A0ABQ6SZI6</accession>
<dbReference type="PROSITE" id="PS51257">
    <property type="entry name" value="PROKAR_LIPOPROTEIN"/>
    <property type="match status" value="1"/>
</dbReference>
<proteinExistence type="predicted"/>
<gene>
    <name evidence="1" type="ORF">FJU31_12935</name>
</gene>
<name>A0ABQ6SZI6_9GAMM</name>
<comment type="caution">
    <text evidence="1">The sequence shown here is derived from an EMBL/GenBank/DDBJ whole genome shotgun (WGS) entry which is preliminary data.</text>
</comment>
<evidence type="ECO:0008006" key="3">
    <source>
        <dbReference type="Google" id="ProtNLM"/>
    </source>
</evidence>
<sequence length="191" mass="21345">MSGNHRCLRAGLFVMLLGSLGACRERLPDAPEPLDLVKPIDVAASGQTVRFEFETSARNFHPGRTYALELEVQRNGSQRASEPDMDSVRIPFEVFLQRWTEGTWNDMATIDSYQAMARNAGAAMPSWHTNNAWRYASLNGGSRGQHQWSVVALPLEMGARYRLEVRTVQVTEALQDYSARLQVHAARPAGK</sequence>